<reference evidence="7 8" key="1">
    <citation type="submission" date="2022-10" db="EMBL/GenBank/DDBJ databases">
        <title>paucibacter sp. hw8 Genome sequencing.</title>
        <authorList>
            <person name="Park S."/>
        </authorList>
    </citation>
    <scope>NUCLEOTIDE SEQUENCE [LARGE SCALE GENOMIC DNA]</scope>
    <source>
        <strain evidence="8">hw8</strain>
    </source>
</reference>
<evidence type="ECO:0000313" key="8">
    <source>
        <dbReference type="Proteomes" id="UP001219862"/>
    </source>
</evidence>
<feature type="transmembrane region" description="Helical" evidence="5">
    <location>
        <begin position="160"/>
        <end position="180"/>
    </location>
</feature>
<sequence>MLVLIAGLALFLGVHSVRIVADDWRSAQIARRGPMAWKLGYTVLSVLGFVLIVQGFGLARQTPVVLWATLPGMSHLAALLTLIGFVLLAAAYVPANAIKARLRHPMMLGVKVWAFAHLLANHTLADLLLFGSFLIWAVLAFRAARQRDRRHPPAALASNITATLITVVLGAIAWTAFAFWGHQSLIGVRPLG</sequence>
<evidence type="ECO:0000259" key="6">
    <source>
        <dbReference type="Pfam" id="PF07298"/>
    </source>
</evidence>
<organism evidence="7 8">
    <name type="scientific">Roseateles koreensis</name>
    <dbReference type="NCBI Taxonomy" id="2987526"/>
    <lineage>
        <taxon>Bacteria</taxon>
        <taxon>Pseudomonadati</taxon>
        <taxon>Pseudomonadota</taxon>
        <taxon>Betaproteobacteria</taxon>
        <taxon>Burkholderiales</taxon>
        <taxon>Sphaerotilaceae</taxon>
        <taxon>Roseateles</taxon>
    </lineage>
</organism>
<dbReference type="RefSeq" id="WP_273597608.1">
    <property type="nucleotide sequence ID" value="NZ_JAQQXS010000013.1"/>
</dbReference>
<evidence type="ECO:0000313" key="7">
    <source>
        <dbReference type="EMBL" id="MDC8786498.1"/>
    </source>
</evidence>
<evidence type="ECO:0000256" key="4">
    <source>
        <dbReference type="ARBA" id="ARBA00023136"/>
    </source>
</evidence>
<dbReference type="InterPro" id="IPR009915">
    <property type="entry name" value="NnrU_dom"/>
</dbReference>
<proteinExistence type="predicted"/>
<keyword evidence="4 5" id="KW-0472">Membrane</keyword>
<dbReference type="Proteomes" id="UP001219862">
    <property type="component" value="Unassembled WGS sequence"/>
</dbReference>
<name>A0ABT5KU73_9BURK</name>
<keyword evidence="2 5" id="KW-0812">Transmembrane</keyword>
<evidence type="ECO:0000256" key="5">
    <source>
        <dbReference type="SAM" id="Phobius"/>
    </source>
</evidence>
<comment type="subcellular location">
    <subcellularLocation>
        <location evidence="1">Membrane</location>
        <topology evidence="1">Multi-pass membrane protein</topology>
    </subcellularLocation>
</comment>
<evidence type="ECO:0000256" key="3">
    <source>
        <dbReference type="ARBA" id="ARBA00022989"/>
    </source>
</evidence>
<dbReference type="EMBL" id="JAQQXS010000013">
    <property type="protein sequence ID" value="MDC8786498.1"/>
    <property type="molecule type" value="Genomic_DNA"/>
</dbReference>
<gene>
    <name evidence="7" type="ORF">PRZ01_15010</name>
</gene>
<feature type="domain" description="NnrU" evidence="6">
    <location>
        <begin position="3"/>
        <end position="190"/>
    </location>
</feature>
<comment type="caution">
    <text evidence="7">The sequence shown here is derived from an EMBL/GenBank/DDBJ whole genome shotgun (WGS) entry which is preliminary data.</text>
</comment>
<feature type="transmembrane region" description="Helical" evidence="5">
    <location>
        <begin position="40"/>
        <end position="59"/>
    </location>
</feature>
<accession>A0ABT5KU73</accession>
<dbReference type="Pfam" id="PF07298">
    <property type="entry name" value="NnrU"/>
    <property type="match status" value="1"/>
</dbReference>
<feature type="transmembrane region" description="Helical" evidence="5">
    <location>
        <begin position="112"/>
        <end position="139"/>
    </location>
</feature>
<evidence type="ECO:0000256" key="1">
    <source>
        <dbReference type="ARBA" id="ARBA00004141"/>
    </source>
</evidence>
<keyword evidence="3 5" id="KW-1133">Transmembrane helix</keyword>
<protein>
    <submittedName>
        <fullName evidence="7">NnrU family protein</fullName>
    </submittedName>
</protein>
<feature type="transmembrane region" description="Helical" evidence="5">
    <location>
        <begin position="66"/>
        <end position="92"/>
    </location>
</feature>
<evidence type="ECO:0000256" key="2">
    <source>
        <dbReference type="ARBA" id="ARBA00022692"/>
    </source>
</evidence>
<keyword evidence="8" id="KW-1185">Reference proteome</keyword>